<proteinExistence type="predicted"/>
<sequence length="1358" mass="148542">MKSVLKDQQKRGFEGNAIHASCRISPMEGIIPLQKHKTYHIKDEQLAKDGFKKFMKNEDCSYDTCRFNKLSNHIHCVRQGCNYVLHSSGQLYSHKRKHERLDTEAAYRRMRYSQGILTPQGRDGFQPSSPLGLIPGLNMPHGGLSVSLPTLSPSDGSPVSTPSFNMRQGSPDPSSQNNVYSSASSPGSCGGDTSSSFSVAPMGFDSIPMAVAMALDSEDLWRKYLKRFNPKEPCVPGCDLVDAAGAHYHCQVPGCLASFCSPLEVKEHARNHQLQETVTQQFYSISGPGFPPCPTDFCQNEDKIHYHCKWDGCMETILLGDPKPFRRLDHYRIHEYSKKLGLNPPMSSAAMQTVVSASTVSIPGAVTLTRNNLLSTPDNDSKSKLENPLLIGNTVVTGGLGNSGPVSSGPGVIDGFFRRKRGRPPNDRLIQVSGSVPGLEPQAIFASFKLPKKQATFHEVLPENLGSKVHRDIGNAESNLPMKLEVENGFYVLPADQPCPDPLCPYQMTHHYHCASPRCFTATNREDQAKSHADFHASTEIAACFAYFDSSVSCRVVDCQNKLQRHYHCTIPHCGFVCNHTQAMTQHADQHLDTITMVAAKAEQHHILQQHLLSAAKRDLVAENLARNKQDSNSAQQIPSSQPPLLIRREDSEIIGLLKSENSRKSEDDEDEDKFYRRSDEEPCGSDRSTGSPSGPPPPLLPMFDKDNGESSNSGTATAVVKAAGTFYPLSAFPPKQAGPMARTDVKDDPSPPPPGPNHSKPDHPTIRSPGSDRNLTPSPSNQQNLSANNSSGGDSVGNNPSSGSSSAERVHSLNISSQNPDIRIVDHRKLSDGGKRSAFQIELSPKDMGFQHQSKDLFRPHADASAGAASKLFSPGSVAGNATQQLQLAQQRHTAPSFPGIKSPTSPSVIPSTSGPNNSFVFGHPAAGGGSSSALLQPHQANLQALLAGHQQYSPDNACGRPFCKLKKREHFHCNICNQAFSEADRLQPHIQKHLLGSSGSNSSLYPPNIMLPVKPEQQSPNGTSQQSRTEPEPSALTQALMANGRADDPEKKSAIFPGAIVSSANPFVTPAQYAQMFAHPGSPGGRGAMFPYGPAFLMAAQLSALQNAGMQSPHGYESFGPKSPMMDGMEPNRNMMLGKRPGSPAQSVGSPSDDKRPRVPSLRLLKDEPVPEGYVRYRFNEDCSYAHCGYREHQTHFHCTRQDCGYSFCDKTRFVQHTARHERLDTLMGGDFCQYRAHMPCNRPNCPYSPSPGTQPNKASHFHCIKCEFVCSDTNKVVAHRRQHQKMDSINAAGFSKATPGVDCGVSQCAHNRRQTHYHCLLCRFAVLGLSQMSAHKYRHQNEYNDFVQRTESSSN</sequence>
<dbReference type="GO" id="GO:0000977">
    <property type="term" value="F:RNA polymerase II transcription regulatory region sequence-specific DNA binding"/>
    <property type="evidence" value="ECO:0007669"/>
    <property type="project" value="TreeGrafter"/>
</dbReference>
<feature type="region of interest" description="Disordered" evidence="2">
    <location>
        <begin position="730"/>
        <end position="834"/>
    </location>
</feature>
<feature type="compositionally biased region" description="Basic and acidic residues" evidence="2">
    <location>
        <begin position="824"/>
        <end position="834"/>
    </location>
</feature>
<feature type="compositionally biased region" description="Low complexity" evidence="2">
    <location>
        <begin position="996"/>
        <end position="1006"/>
    </location>
</feature>
<keyword evidence="1" id="KW-0862">Zinc</keyword>
<evidence type="ECO:0000313" key="4">
    <source>
        <dbReference type="EMBL" id="CAD7272544.1"/>
    </source>
</evidence>
<protein>
    <recommendedName>
        <fullName evidence="3">C2H2-type domain-containing protein</fullName>
    </recommendedName>
</protein>
<dbReference type="Proteomes" id="UP000678499">
    <property type="component" value="Unassembled WGS sequence"/>
</dbReference>
<name>A0A7R9G831_9CRUS</name>
<dbReference type="PANTHER" id="PTHR12451:SF0">
    <property type="entry name" value="ZINC FINGER PROTEIN CASTOR HOMOLOG 1"/>
    <property type="match status" value="1"/>
</dbReference>
<dbReference type="InterPro" id="IPR013087">
    <property type="entry name" value="Znf_C2H2_type"/>
</dbReference>
<dbReference type="EMBL" id="OA882079">
    <property type="protein sequence ID" value="CAD7272544.1"/>
    <property type="molecule type" value="Genomic_DNA"/>
</dbReference>
<feature type="compositionally biased region" description="Polar residues" evidence="2">
    <location>
        <begin position="631"/>
        <end position="640"/>
    </location>
</feature>
<dbReference type="GO" id="GO:0045944">
    <property type="term" value="P:positive regulation of transcription by RNA polymerase II"/>
    <property type="evidence" value="ECO:0007669"/>
    <property type="project" value="TreeGrafter"/>
</dbReference>
<reference evidence="4" key="1">
    <citation type="submission" date="2020-11" db="EMBL/GenBank/DDBJ databases">
        <authorList>
            <person name="Tran Van P."/>
        </authorList>
    </citation>
    <scope>NUCLEOTIDE SEQUENCE</scope>
</reference>
<dbReference type="GO" id="GO:0045664">
    <property type="term" value="P:regulation of neuron differentiation"/>
    <property type="evidence" value="ECO:0007669"/>
    <property type="project" value="TreeGrafter"/>
</dbReference>
<dbReference type="OrthoDB" id="10063916at2759"/>
<evidence type="ECO:0000256" key="2">
    <source>
        <dbReference type="SAM" id="MobiDB-lite"/>
    </source>
</evidence>
<dbReference type="SMART" id="SM00355">
    <property type="entry name" value="ZnF_C2H2"/>
    <property type="match status" value="9"/>
</dbReference>
<feature type="domain" description="C2H2-type" evidence="3">
    <location>
        <begin position="973"/>
        <end position="995"/>
    </location>
</feature>
<evidence type="ECO:0000259" key="3">
    <source>
        <dbReference type="PROSITE" id="PS50157"/>
    </source>
</evidence>
<dbReference type="GO" id="GO:0005634">
    <property type="term" value="C:nucleus"/>
    <property type="evidence" value="ECO:0007669"/>
    <property type="project" value="TreeGrafter"/>
</dbReference>
<feature type="region of interest" description="Disordered" evidence="2">
    <location>
        <begin position="1133"/>
        <end position="1162"/>
    </location>
</feature>
<dbReference type="GO" id="GO:0008270">
    <property type="term" value="F:zinc ion binding"/>
    <property type="evidence" value="ECO:0007669"/>
    <property type="project" value="UniProtKB-KW"/>
</dbReference>
<accession>A0A7R9G831</accession>
<keyword evidence="1" id="KW-0863">Zinc-finger</keyword>
<dbReference type="PROSITE" id="PS00028">
    <property type="entry name" value="ZINC_FINGER_C2H2_1"/>
    <property type="match status" value="7"/>
</dbReference>
<keyword evidence="5" id="KW-1185">Reference proteome</keyword>
<feature type="region of interest" description="Disordered" evidence="2">
    <location>
        <begin position="627"/>
        <end position="716"/>
    </location>
</feature>
<evidence type="ECO:0000256" key="1">
    <source>
        <dbReference type="PROSITE-ProRule" id="PRU00042"/>
    </source>
</evidence>
<feature type="region of interest" description="Disordered" evidence="2">
    <location>
        <begin position="995"/>
        <end position="1035"/>
    </location>
</feature>
<gene>
    <name evidence="4" type="ORF">NMOB1V02_LOCUS473</name>
</gene>
<keyword evidence="1" id="KW-0479">Metal-binding</keyword>
<dbReference type="GO" id="GO:0000981">
    <property type="term" value="F:DNA-binding transcription factor activity, RNA polymerase II-specific"/>
    <property type="evidence" value="ECO:0007669"/>
    <property type="project" value="TreeGrafter"/>
</dbReference>
<dbReference type="PANTHER" id="PTHR12451">
    <property type="entry name" value="TRANSCRIPTION FACTOR CASTOR PROTEIN MING -RELATED"/>
    <property type="match status" value="1"/>
</dbReference>
<feature type="region of interest" description="Disordered" evidence="2">
    <location>
        <begin position="144"/>
        <end position="187"/>
    </location>
</feature>
<dbReference type="EMBL" id="CAJPEX010000042">
    <property type="protein sequence ID" value="CAG0912696.1"/>
    <property type="molecule type" value="Genomic_DNA"/>
</dbReference>
<dbReference type="InterPro" id="IPR040373">
    <property type="entry name" value="CASZ1"/>
</dbReference>
<feature type="domain" description="C2H2-type" evidence="3">
    <location>
        <begin position="1199"/>
        <end position="1228"/>
    </location>
</feature>
<evidence type="ECO:0000313" key="5">
    <source>
        <dbReference type="Proteomes" id="UP000678499"/>
    </source>
</evidence>
<feature type="compositionally biased region" description="Low complexity" evidence="2">
    <location>
        <begin position="174"/>
        <end position="185"/>
    </location>
</feature>
<feature type="compositionally biased region" description="Low complexity" evidence="2">
    <location>
        <begin position="778"/>
        <end position="807"/>
    </location>
</feature>
<organism evidence="4">
    <name type="scientific">Notodromas monacha</name>
    <dbReference type="NCBI Taxonomy" id="399045"/>
    <lineage>
        <taxon>Eukaryota</taxon>
        <taxon>Metazoa</taxon>
        <taxon>Ecdysozoa</taxon>
        <taxon>Arthropoda</taxon>
        <taxon>Crustacea</taxon>
        <taxon>Oligostraca</taxon>
        <taxon>Ostracoda</taxon>
        <taxon>Podocopa</taxon>
        <taxon>Podocopida</taxon>
        <taxon>Cypridocopina</taxon>
        <taxon>Cypridoidea</taxon>
        <taxon>Cyprididae</taxon>
        <taxon>Notodromas</taxon>
    </lineage>
</organism>
<feature type="compositionally biased region" description="Polar residues" evidence="2">
    <location>
        <begin position="1018"/>
        <end position="1030"/>
    </location>
</feature>
<dbReference type="PROSITE" id="PS50157">
    <property type="entry name" value="ZINC_FINGER_C2H2_2"/>
    <property type="match status" value="2"/>
</dbReference>
<feature type="compositionally biased region" description="Polar residues" evidence="2">
    <location>
        <begin position="147"/>
        <end position="173"/>
    </location>
</feature>